<evidence type="ECO:0000313" key="1">
    <source>
        <dbReference type="EMBL" id="SFA79917.1"/>
    </source>
</evidence>
<name>A0A1I0VV46_9CLOT</name>
<gene>
    <name evidence="1" type="ORF">SAMN04488528_100334</name>
</gene>
<keyword evidence="2" id="KW-1185">Reference proteome</keyword>
<dbReference type="EMBL" id="FOKI01000003">
    <property type="protein sequence ID" value="SFA79917.1"/>
    <property type="molecule type" value="Genomic_DNA"/>
</dbReference>
<evidence type="ECO:0000313" key="2">
    <source>
        <dbReference type="Proteomes" id="UP000198619"/>
    </source>
</evidence>
<dbReference type="RefSeq" id="WP_090038542.1">
    <property type="nucleotide sequence ID" value="NZ_FOKI01000003.1"/>
</dbReference>
<reference evidence="1 2" key="1">
    <citation type="submission" date="2016-10" db="EMBL/GenBank/DDBJ databases">
        <authorList>
            <person name="de Groot N.N."/>
        </authorList>
    </citation>
    <scope>NUCLEOTIDE SEQUENCE [LARGE SCALE GENOMIC DNA]</scope>
    <source>
        <strain evidence="1 2">DSM 12271</strain>
    </source>
</reference>
<protein>
    <submittedName>
        <fullName evidence="1">Uncharacterized protein</fullName>
    </submittedName>
</protein>
<proteinExistence type="predicted"/>
<sequence length="116" mass="13660">MYKVKLSNVLSRYKIIYCLVINLDNNSIKTFGNKDDLAYDGLLKTHFYDIDTIYNLNSFLEGQQLPKLFKQGEVLCIICKPKSNIIVGLLYHEKRDFIQYYKVAKEINEEIISIWN</sequence>
<dbReference type="OrthoDB" id="2085550at2"/>
<dbReference type="Proteomes" id="UP000198619">
    <property type="component" value="Unassembled WGS sequence"/>
</dbReference>
<accession>A0A1I0VV46</accession>
<dbReference type="AlphaFoldDB" id="A0A1I0VV46"/>
<organism evidence="1 2">
    <name type="scientific">Clostridium frigidicarnis</name>
    <dbReference type="NCBI Taxonomy" id="84698"/>
    <lineage>
        <taxon>Bacteria</taxon>
        <taxon>Bacillati</taxon>
        <taxon>Bacillota</taxon>
        <taxon>Clostridia</taxon>
        <taxon>Eubacteriales</taxon>
        <taxon>Clostridiaceae</taxon>
        <taxon>Clostridium</taxon>
    </lineage>
</organism>